<organism evidence="1">
    <name type="scientific">Spironucleus salmonicida</name>
    <dbReference type="NCBI Taxonomy" id="348837"/>
    <lineage>
        <taxon>Eukaryota</taxon>
        <taxon>Metamonada</taxon>
        <taxon>Diplomonadida</taxon>
        <taxon>Hexamitidae</taxon>
        <taxon>Hexamitinae</taxon>
        <taxon>Spironucleus</taxon>
    </lineage>
</organism>
<dbReference type="VEuPathDB" id="GiardiaDB:SS50377_23360"/>
<evidence type="ECO:0000313" key="2">
    <source>
        <dbReference type="EMBL" id="KAH0575720.1"/>
    </source>
</evidence>
<keyword evidence="3" id="KW-1185">Reference proteome</keyword>
<dbReference type="EMBL" id="KI546046">
    <property type="protein sequence ID" value="EST47231.1"/>
    <property type="molecule type" value="Genomic_DNA"/>
</dbReference>
<sequence>MGSCLDTTQWFNAAQLGLDKELLTLVGQFSKQKDTRSDICKGNIEGFTALHYTAYFGHYAAFKALFSQELDILTLKPHKIPVMTVNGIIPHFPVPANVSPLQLAILSDSHKIVSYALPYYLESARRYEILKYPPPYDLISLLALNGQKEMLSCVQQHKDLFIKYVFSYFRLDHLIFAKNLGSMLFIDMIMRMTNSVLFNKFTTKHVRNFNCHQDVDCLKTFPTTALTSLENRDTCGQLILGYKLGERLLPIPTWMGGPLPQPKFCIAKFIDNNKKIGSLVKINSILNMRREEVFRVQSFNGLKNNKITRTGSGMINQNNHVLNIESIGKNDSVSYLQLINYAENTYADNNNFIYQMTDSDISELSD</sequence>
<reference evidence="2" key="2">
    <citation type="submission" date="2020-12" db="EMBL/GenBank/DDBJ databases">
        <title>New Spironucleus salmonicida genome in near-complete chromosomes.</title>
        <authorList>
            <person name="Xu F."/>
            <person name="Kurt Z."/>
            <person name="Jimenez-Gonzalez A."/>
            <person name="Astvaldsson A."/>
            <person name="Andersson J.O."/>
            <person name="Svard S.G."/>
        </authorList>
    </citation>
    <scope>NUCLEOTIDE SEQUENCE</scope>
    <source>
        <strain evidence="2">ATCC 50377</strain>
    </source>
</reference>
<protein>
    <recommendedName>
        <fullName evidence="4">Ankyrin repeat-containing protein</fullName>
    </recommendedName>
</protein>
<dbReference type="SUPFAM" id="SSF48403">
    <property type="entry name" value="Ankyrin repeat"/>
    <property type="match status" value="1"/>
</dbReference>
<evidence type="ECO:0000313" key="3">
    <source>
        <dbReference type="Proteomes" id="UP000018208"/>
    </source>
</evidence>
<evidence type="ECO:0000313" key="1">
    <source>
        <dbReference type="EMBL" id="EST47231.1"/>
    </source>
</evidence>
<dbReference type="AlphaFoldDB" id="V6LU63"/>
<accession>V6LU63</accession>
<gene>
    <name evidence="1" type="ORF">SS50377_12741</name>
    <name evidence="2" type="ORF">SS50377_23360</name>
</gene>
<dbReference type="InterPro" id="IPR036770">
    <property type="entry name" value="Ankyrin_rpt-contain_sf"/>
</dbReference>
<evidence type="ECO:0008006" key="4">
    <source>
        <dbReference type="Google" id="ProtNLM"/>
    </source>
</evidence>
<dbReference type="Gene3D" id="1.25.40.20">
    <property type="entry name" value="Ankyrin repeat-containing domain"/>
    <property type="match status" value="1"/>
</dbReference>
<proteinExistence type="predicted"/>
<dbReference type="Proteomes" id="UP000018208">
    <property type="component" value="Unassembled WGS sequence"/>
</dbReference>
<name>V6LU63_9EUKA</name>
<dbReference type="EMBL" id="AUWU02000003">
    <property type="protein sequence ID" value="KAH0575720.1"/>
    <property type="molecule type" value="Genomic_DNA"/>
</dbReference>
<reference evidence="1 2" key="1">
    <citation type="journal article" date="2014" name="PLoS Genet.">
        <title>The Genome of Spironucleus salmonicida Highlights a Fish Pathogen Adapted to Fluctuating Environments.</title>
        <authorList>
            <person name="Xu F."/>
            <person name="Jerlstrom-Hultqvist J."/>
            <person name="Einarsson E."/>
            <person name="Astvaldsson A."/>
            <person name="Svard S.G."/>
            <person name="Andersson J.O."/>
        </authorList>
    </citation>
    <scope>NUCLEOTIDE SEQUENCE</scope>
    <source>
        <strain evidence="2">ATCC 50377</strain>
    </source>
</reference>